<name>X1EJA1_9ZZZZ</name>
<reference evidence="2" key="1">
    <citation type="journal article" date="2014" name="Front. Microbiol.">
        <title>High frequency of phylogenetically diverse reductive dehalogenase-homologous genes in deep subseafloor sedimentary metagenomes.</title>
        <authorList>
            <person name="Kawai M."/>
            <person name="Futagami T."/>
            <person name="Toyoda A."/>
            <person name="Takaki Y."/>
            <person name="Nishi S."/>
            <person name="Hori S."/>
            <person name="Arai W."/>
            <person name="Tsubouchi T."/>
            <person name="Morono Y."/>
            <person name="Uchiyama I."/>
            <person name="Ito T."/>
            <person name="Fujiyama A."/>
            <person name="Inagaki F."/>
            <person name="Takami H."/>
        </authorList>
    </citation>
    <scope>NUCLEOTIDE SEQUENCE</scope>
    <source>
        <strain evidence="2">Expedition CK06-06</strain>
    </source>
</reference>
<protein>
    <submittedName>
        <fullName evidence="2">Uncharacterized protein</fullName>
    </submittedName>
</protein>
<feature type="region of interest" description="Disordered" evidence="1">
    <location>
        <begin position="1"/>
        <end position="28"/>
    </location>
</feature>
<evidence type="ECO:0000256" key="1">
    <source>
        <dbReference type="SAM" id="MobiDB-lite"/>
    </source>
</evidence>
<accession>X1EJA1</accession>
<feature type="non-terminal residue" evidence="2">
    <location>
        <position position="135"/>
    </location>
</feature>
<feature type="compositionally biased region" description="Acidic residues" evidence="1">
    <location>
        <begin position="1"/>
        <end position="11"/>
    </location>
</feature>
<dbReference type="AlphaFoldDB" id="X1EJA1"/>
<comment type="caution">
    <text evidence="2">The sequence shown here is derived from an EMBL/GenBank/DDBJ whole genome shotgun (WGS) entry which is preliminary data.</text>
</comment>
<sequence length="135" mass="14725">MEDPQFDEAAEEFQMTGDIAKDATDEEREAVEAEREELRGFINDLTGDDIRTGNWFTKLLAHALNSYTEKVDWQYFQERYRGVPADGIVDQRIKMAARYAAIEGGLSASAYTATVVATIGTAGGASPLTLPAAAT</sequence>
<gene>
    <name evidence="2" type="ORF">S03H2_17585</name>
</gene>
<dbReference type="EMBL" id="BARU01009084">
    <property type="protein sequence ID" value="GAH32672.1"/>
    <property type="molecule type" value="Genomic_DNA"/>
</dbReference>
<evidence type="ECO:0000313" key="2">
    <source>
        <dbReference type="EMBL" id="GAH32672.1"/>
    </source>
</evidence>
<proteinExistence type="predicted"/>
<organism evidence="2">
    <name type="scientific">marine sediment metagenome</name>
    <dbReference type="NCBI Taxonomy" id="412755"/>
    <lineage>
        <taxon>unclassified sequences</taxon>
        <taxon>metagenomes</taxon>
        <taxon>ecological metagenomes</taxon>
    </lineage>
</organism>